<evidence type="ECO:0000256" key="1">
    <source>
        <dbReference type="ARBA" id="ARBA00004370"/>
    </source>
</evidence>
<evidence type="ECO:0000256" key="6">
    <source>
        <dbReference type="RuleBase" id="RU004384"/>
    </source>
</evidence>
<comment type="similarity">
    <text evidence="2 6">Belongs to the ATG8 family.</text>
</comment>
<proteinExistence type="inferred from homology"/>
<dbReference type="InterPro" id="IPR004241">
    <property type="entry name" value="Atg8-like"/>
</dbReference>
<reference evidence="7 8" key="1">
    <citation type="journal article" date="2013" name="Nat. Genet.">
        <title>The genome of the hydatid tapeworm Echinococcus granulosus.</title>
        <authorList>
            <person name="Zheng H."/>
            <person name="Zhang W."/>
            <person name="Zhang L."/>
            <person name="Zhang Z."/>
            <person name="Li J."/>
            <person name="Lu G."/>
            <person name="Zhu Y."/>
            <person name="Wang Y."/>
            <person name="Huang Y."/>
            <person name="Liu J."/>
            <person name="Kang H."/>
            <person name="Chen J."/>
            <person name="Wang L."/>
            <person name="Chen A."/>
            <person name="Yu S."/>
            <person name="Gao Z."/>
            <person name="Jin L."/>
            <person name="Gu W."/>
            <person name="Wang Z."/>
            <person name="Zhao L."/>
            <person name="Shi B."/>
            <person name="Wen H."/>
            <person name="Lin R."/>
            <person name="Jones M.K."/>
            <person name="Brejova B."/>
            <person name="Vinar T."/>
            <person name="Zhao G."/>
            <person name="McManus D.P."/>
            <person name="Chen Z."/>
            <person name="Zhou Y."/>
            <person name="Wang S."/>
        </authorList>
    </citation>
    <scope>NUCLEOTIDE SEQUENCE [LARGE SCALE GENOMIC DNA]</scope>
</reference>
<organism evidence="7 8">
    <name type="scientific">Echinococcus granulosus</name>
    <name type="common">Hydatid tapeworm</name>
    <dbReference type="NCBI Taxonomy" id="6210"/>
    <lineage>
        <taxon>Eukaryota</taxon>
        <taxon>Metazoa</taxon>
        <taxon>Spiralia</taxon>
        <taxon>Lophotrochozoa</taxon>
        <taxon>Platyhelminthes</taxon>
        <taxon>Cestoda</taxon>
        <taxon>Eucestoda</taxon>
        <taxon>Cyclophyllidea</taxon>
        <taxon>Taeniidae</taxon>
        <taxon>Echinococcus</taxon>
        <taxon>Echinococcus granulosus group</taxon>
    </lineage>
</organism>
<keyword evidence="8" id="KW-1185">Reference proteome</keyword>
<evidence type="ECO:0000256" key="2">
    <source>
        <dbReference type="ARBA" id="ARBA00007293"/>
    </source>
</evidence>
<dbReference type="EMBL" id="APAU02000033">
    <property type="protein sequence ID" value="EUB60225.1"/>
    <property type="molecule type" value="Genomic_DNA"/>
</dbReference>
<dbReference type="OrthoDB" id="6738456at2759"/>
<dbReference type="OMA" id="AVYQEHK"/>
<dbReference type="STRING" id="6210.W6UFL4"/>
<gene>
    <name evidence="7" type="ORF">EGR_04935</name>
</gene>
<dbReference type="Gene3D" id="3.10.20.90">
    <property type="entry name" value="Phosphatidylinositol 3-kinase Catalytic Subunit, Chain A, domain 1"/>
    <property type="match status" value="1"/>
</dbReference>
<evidence type="ECO:0000256" key="5">
    <source>
        <dbReference type="PIRSR" id="PIRSR604241-50"/>
    </source>
</evidence>
<evidence type="ECO:0000256" key="4">
    <source>
        <dbReference type="ARBA" id="ARBA00023288"/>
    </source>
</evidence>
<dbReference type="KEGG" id="egl:EGR_04935"/>
<keyword evidence="6" id="KW-0072">Autophagy</keyword>
<dbReference type="Pfam" id="PF02991">
    <property type="entry name" value="ATG8"/>
    <property type="match status" value="1"/>
</dbReference>
<protein>
    <submittedName>
        <fullName evidence="7">Gamma-aminobutyric acid receptor-associated protein-like protein</fullName>
    </submittedName>
</protein>
<sequence>MVDTVNIIWKTTGRNTSTSAVVHWSADSLRHFGLTMKFAYKQERTFEERLQEGEKISKRYPNCVPVIVEKSPRANVPNLDRNKYLVPVDLTVGQFYYLIRKRIELKPEQALFFFVDNTIPPTSATMGALYEEYRDSDKFLYIAYSDESVYG</sequence>
<feature type="lipid moiety-binding region" description="Phosphatidylserine amidated glycine; alternate" evidence="5">
    <location>
        <position position="151"/>
    </location>
</feature>
<keyword evidence="3" id="KW-0472">Membrane</keyword>
<evidence type="ECO:0000256" key="3">
    <source>
        <dbReference type="ARBA" id="ARBA00023136"/>
    </source>
</evidence>
<dbReference type="InterPro" id="IPR029071">
    <property type="entry name" value="Ubiquitin-like_domsf"/>
</dbReference>
<comment type="subcellular location">
    <subcellularLocation>
        <location evidence="1">Membrane</location>
    </subcellularLocation>
</comment>
<name>W6UFL4_ECHGR</name>
<comment type="caution">
    <text evidence="7">The sequence shown here is derived from an EMBL/GenBank/DDBJ whole genome shotgun (WGS) entry which is preliminary data.</text>
</comment>
<dbReference type="GO" id="GO:0016020">
    <property type="term" value="C:membrane"/>
    <property type="evidence" value="ECO:0007669"/>
    <property type="project" value="UniProtKB-SubCell"/>
</dbReference>
<evidence type="ECO:0000313" key="8">
    <source>
        <dbReference type="Proteomes" id="UP000019149"/>
    </source>
</evidence>
<dbReference type="PANTHER" id="PTHR10969">
    <property type="entry name" value="MICROTUBULE-ASSOCIATED PROTEINS 1A/1B LIGHT CHAIN 3-RELATED"/>
    <property type="match status" value="1"/>
</dbReference>
<accession>W6UFL4</accession>
<dbReference type="SUPFAM" id="SSF54236">
    <property type="entry name" value="Ubiquitin-like"/>
    <property type="match status" value="1"/>
</dbReference>
<dbReference type="CTD" id="36340650"/>
<dbReference type="Proteomes" id="UP000019149">
    <property type="component" value="Unassembled WGS sequence"/>
</dbReference>
<dbReference type="RefSeq" id="XP_024351421.1">
    <property type="nucleotide sequence ID" value="XM_024494184.1"/>
</dbReference>
<keyword evidence="4 5" id="KW-0449">Lipoprotein</keyword>
<evidence type="ECO:0000313" key="7">
    <source>
        <dbReference type="EMBL" id="EUB60225.1"/>
    </source>
</evidence>
<dbReference type="GeneID" id="36340650"/>
<dbReference type="AlphaFoldDB" id="W6UFL4"/>
<dbReference type="GO" id="GO:0006914">
    <property type="term" value="P:autophagy"/>
    <property type="evidence" value="ECO:0007669"/>
    <property type="project" value="UniProtKB-KW"/>
</dbReference>